<dbReference type="PANTHER" id="PTHR23272:SF166">
    <property type="entry name" value="ZINC FINGER BED DOMAIN-CONTAINING PROTEIN RICESLEEPER 2-LIKE ISOFORM X1"/>
    <property type="match status" value="1"/>
</dbReference>
<reference evidence="3" key="1">
    <citation type="submission" date="2025-08" db="UniProtKB">
        <authorList>
            <consortium name="RefSeq"/>
        </authorList>
    </citation>
    <scope>IDENTIFICATION</scope>
    <source>
        <tissue evidence="3">Leaves</tissue>
    </source>
</reference>
<dbReference type="RefSeq" id="XP_071914526.1">
    <property type="nucleotide sequence ID" value="XM_072058425.1"/>
</dbReference>
<proteinExistence type="predicted"/>
<dbReference type="Proteomes" id="UP001652660">
    <property type="component" value="Chromosome 7e"/>
</dbReference>
<dbReference type="SUPFAM" id="SSF53098">
    <property type="entry name" value="Ribonuclease H-like"/>
    <property type="match status" value="1"/>
</dbReference>
<dbReference type="Pfam" id="PF05699">
    <property type="entry name" value="Dimer_Tnp_hAT"/>
    <property type="match status" value="1"/>
</dbReference>
<evidence type="ECO:0000259" key="1">
    <source>
        <dbReference type="Pfam" id="PF05699"/>
    </source>
</evidence>
<protein>
    <submittedName>
        <fullName evidence="3">Zinc finger BED domain-containing protein DAYSLEEPER-like</fullName>
    </submittedName>
</protein>
<gene>
    <name evidence="3" type="primary">LOC113700480</name>
</gene>
<accession>A0ABM4V4S5</accession>
<dbReference type="InterPro" id="IPR008906">
    <property type="entry name" value="HATC_C_dom"/>
</dbReference>
<organism evidence="2 3">
    <name type="scientific">Coffea arabica</name>
    <name type="common">Arabian coffee</name>
    <dbReference type="NCBI Taxonomy" id="13443"/>
    <lineage>
        <taxon>Eukaryota</taxon>
        <taxon>Viridiplantae</taxon>
        <taxon>Streptophyta</taxon>
        <taxon>Embryophyta</taxon>
        <taxon>Tracheophyta</taxon>
        <taxon>Spermatophyta</taxon>
        <taxon>Magnoliopsida</taxon>
        <taxon>eudicotyledons</taxon>
        <taxon>Gunneridae</taxon>
        <taxon>Pentapetalae</taxon>
        <taxon>asterids</taxon>
        <taxon>lamiids</taxon>
        <taxon>Gentianales</taxon>
        <taxon>Rubiaceae</taxon>
        <taxon>Ixoroideae</taxon>
        <taxon>Gardenieae complex</taxon>
        <taxon>Bertiereae - Coffeeae clade</taxon>
        <taxon>Coffeeae</taxon>
        <taxon>Coffea</taxon>
    </lineage>
</organism>
<dbReference type="GeneID" id="113700480"/>
<keyword evidence="2" id="KW-1185">Reference proteome</keyword>
<dbReference type="PANTHER" id="PTHR23272">
    <property type="entry name" value="BED FINGER-RELATED"/>
    <property type="match status" value="1"/>
</dbReference>
<dbReference type="InterPro" id="IPR012337">
    <property type="entry name" value="RNaseH-like_sf"/>
</dbReference>
<evidence type="ECO:0000313" key="3">
    <source>
        <dbReference type="RefSeq" id="XP_071914526.1"/>
    </source>
</evidence>
<sequence>MKSGKRNTSQLDLYLNENRFPAKEDLDVLQFWKENRNRYPVISLMAQDILSIPITTVASESAFSVGGRIINKYRSTILPENVEALICTKDWLYGEKFSQENAEEEAALITDFAPLVTKLLGSNREVYEEEI</sequence>
<evidence type="ECO:0000313" key="2">
    <source>
        <dbReference type="Proteomes" id="UP001652660"/>
    </source>
</evidence>
<feature type="domain" description="HAT C-terminal dimerisation" evidence="1">
    <location>
        <begin position="11"/>
        <end position="92"/>
    </location>
</feature>
<name>A0ABM4V4S5_COFAR</name>